<feature type="domain" description="Helicase ATP-binding" evidence="4">
    <location>
        <begin position="31"/>
        <end position="196"/>
    </location>
</feature>
<dbReference type="EMBL" id="ATGI01000038">
    <property type="protein sequence ID" value="EPF70384.1"/>
    <property type="molecule type" value="Genomic_DNA"/>
</dbReference>
<dbReference type="GO" id="GO:0003724">
    <property type="term" value="F:RNA helicase activity"/>
    <property type="evidence" value="ECO:0007669"/>
    <property type="project" value="UniProtKB-EC"/>
</dbReference>
<dbReference type="EC" id="3.6.4.13" evidence="1"/>
<dbReference type="InterPro" id="IPR027417">
    <property type="entry name" value="P-loop_NTPase"/>
</dbReference>
<dbReference type="PROSITE" id="PS51192">
    <property type="entry name" value="HELICASE_ATP_BIND_1"/>
    <property type="match status" value="1"/>
</dbReference>
<proteinExistence type="predicted"/>
<dbReference type="PROSITE" id="PS51194">
    <property type="entry name" value="HELICASE_CTER"/>
    <property type="match status" value="1"/>
</dbReference>
<dbReference type="STRING" id="632955.GCA_000829675_03087"/>
<reference evidence="6 7" key="1">
    <citation type="submission" date="2013-06" db="EMBL/GenBank/DDBJ databases">
        <title>The Genome Sequence of Acinetobacter rudis CIP 110305.</title>
        <authorList>
            <consortium name="The Broad Institute Genome Sequencing Platform"/>
            <consortium name="The Broad Institute Genome Sequencing Center for Infectious Disease"/>
            <person name="Cerqueira G."/>
            <person name="Feldgarden M."/>
            <person name="Courvalin P."/>
            <person name="Perichon B."/>
            <person name="Grillot-Courvalin C."/>
            <person name="Clermont D."/>
            <person name="Rocha E."/>
            <person name="Yoon E.-J."/>
            <person name="Nemec A."/>
            <person name="Young S.K."/>
            <person name="Zeng Q."/>
            <person name="Gargeya S."/>
            <person name="Fitzgerald M."/>
            <person name="Abouelleil A."/>
            <person name="Alvarado L."/>
            <person name="Berlin A.M."/>
            <person name="Chapman S.B."/>
            <person name="Dewar J."/>
            <person name="Goldberg J."/>
            <person name="Griggs A."/>
            <person name="Gujja S."/>
            <person name="Hansen M."/>
            <person name="Howarth C."/>
            <person name="Imamovic A."/>
            <person name="Larimer J."/>
            <person name="McCowan C."/>
            <person name="Murphy C."/>
            <person name="Pearson M."/>
            <person name="Priest M."/>
            <person name="Roberts A."/>
            <person name="Saif S."/>
            <person name="Shea T."/>
            <person name="Sykes S."/>
            <person name="Wortman J."/>
            <person name="Nusbaum C."/>
            <person name="Birren B."/>
        </authorList>
    </citation>
    <scope>NUCLEOTIDE SEQUENCE [LARGE SCALE GENOMIC DNA]</scope>
    <source>
        <strain evidence="6 7">CIP 110305</strain>
    </source>
</reference>
<gene>
    <name evidence="6" type="ORF">F945_03407</name>
</gene>
<dbReference type="SMART" id="SM00487">
    <property type="entry name" value="DEXDc"/>
    <property type="match status" value="1"/>
</dbReference>
<dbReference type="eggNOG" id="COG1061">
    <property type="taxonomic scope" value="Bacteria"/>
</dbReference>
<dbReference type="GO" id="GO:0003676">
    <property type="term" value="F:nucleic acid binding"/>
    <property type="evidence" value="ECO:0007669"/>
    <property type="project" value="InterPro"/>
</dbReference>
<dbReference type="InterPro" id="IPR011545">
    <property type="entry name" value="DEAD/DEAH_box_helicase_dom"/>
</dbReference>
<dbReference type="PANTHER" id="PTHR47958">
    <property type="entry name" value="ATP-DEPENDENT RNA HELICASE DBP3"/>
    <property type="match status" value="1"/>
</dbReference>
<sequence length="790" mass="90364">MSESRQITIPPTQCVLYPITLGTGEFISRDHLPEIQGKRILLQAGTGVGKTTLIMEGGLKEHPFIIQVIPSVFKVRELEEQYSNRHNEIGYLFYYDKKAPNEADILNKDRHIIVCTFDKLETVIPILSKKQLASTLLVIDECHKMYSAGSYRDEAINSIVMNIKHGTFKSVLALTATFTPSCWDTLELPLDTIFQVKKDRTKTKRSVEVILLKKGDQYSFISLVAKRIKLLQQQGLRKKIIIRLNHREKCELLTAALEKYHGVKTLVVHSKNKNNLEVKSLFSQQSIPSDVDVVFCTSIMDEAVNINNLEDEIDSVFVIGKDAHPEELVQFLGRLRKTSVPCFVVLHTEISENHLIDIETLKKSYEEKNLNFIQKLNQLSELLSTIFEDFSLDMYNEGQPITSLYKRMALLNETFNELAGAKLFALFKGEVCRNSASIAANYYRKDKANCYENFYYLKDRIRTLLPDCTVKYSVDTETITPSYLKEFMDEEKEANDQAYDASIETAFEIVLANSPMRQLSSVDEYPDTASDQLEDEDDHLGPVRLRDFGTDILQQQEQDELFIDRLVSKYEVKHHKITTEIVYQIAVLTTLIGNLPDIYQIIKQKQFTHVITVAKGYSSNIVVQYLVKRFYRYHPDKYFNDQYKLTPKAAAALIHNAYESINKDSSIPMRTIVKQKLISGLKVDYKTKNVEIDPSKAANFIAKFFAVKDRNAKKADKRYLEFSGIVYGDYQYISIASIQKQFRDISDVLVLGERTFDATTGEFVSGPSSPLTKSSSPFFGEVDVFDEDDE</sequence>
<evidence type="ECO:0000259" key="5">
    <source>
        <dbReference type="PROSITE" id="PS51194"/>
    </source>
</evidence>
<evidence type="ECO:0000256" key="3">
    <source>
        <dbReference type="ARBA" id="ARBA00022840"/>
    </source>
</evidence>
<dbReference type="RefSeq" id="WP_016657770.1">
    <property type="nucleotide sequence ID" value="NZ_KE340355.1"/>
</dbReference>
<dbReference type="OrthoDB" id="6664238at2"/>
<evidence type="ECO:0000256" key="2">
    <source>
        <dbReference type="ARBA" id="ARBA00022741"/>
    </source>
</evidence>
<accession>S3N7W1</accession>
<evidence type="ECO:0000313" key="6">
    <source>
        <dbReference type="EMBL" id="EPF70384.1"/>
    </source>
</evidence>
<dbReference type="InterPro" id="IPR001650">
    <property type="entry name" value="Helicase_C-like"/>
</dbReference>
<evidence type="ECO:0000259" key="4">
    <source>
        <dbReference type="PROSITE" id="PS51192"/>
    </source>
</evidence>
<dbReference type="PATRIC" id="fig|421052.3.peg.3339"/>
<dbReference type="Pfam" id="PF00271">
    <property type="entry name" value="Helicase_C"/>
    <property type="match status" value="1"/>
</dbReference>
<evidence type="ECO:0000313" key="7">
    <source>
        <dbReference type="Proteomes" id="UP000014568"/>
    </source>
</evidence>
<organism evidence="6 7">
    <name type="scientific">Acinetobacter rudis CIP 110305</name>
    <dbReference type="NCBI Taxonomy" id="421052"/>
    <lineage>
        <taxon>Bacteria</taxon>
        <taxon>Pseudomonadati</taxon>
        <taxon>Pseudomonadota</taxon>
        <taxon>Gammaproteobacteria</taxon>
        <taxon>Moraxellales</taxon>
        <taxon>Moraxellaceae</taxon>
        <taxon>Acinetobacter</taxon>
    </lineage>
</organism>
<dbReference type="InterPro" id="IPR014001">
    <property type="entry name" value="Helicase_ATP-bd"/>
</dbReference>
<comment type="caution">
    <text evidence="6">The sequence shown here is derived from an EMBL/GenBank/DDBJ whole genome shotgun (WGS) entry which is preliminary data.</text>
</comment>
<dbReference type="Gene3D" id="3.40.50.300">
    <property type="entry name" value="P-loop containing nucleotide triphosphate hydrolases"/>
    <property type="match status" value="2"/>
</dbReference>
<keyword evidence="3" id="KW-0067">ATP-binding</keyword>
<name>S3N7W1_9GAMM</name>
<keyword evidence="2" id="KW-0547">Nucleotide-binding</keyword>
<dbReference type="Proteomes" id="UP000014568">
    <property type="component" value="Unassembled WGS sequence"/>
</dbReference>
<dbReference type="SUPFAM" id="SSF52540">
    <property type="entry name" value="P-loop containing nucleoside triphosphate hydrolases"/>
    <property type="match status" value="1"/>
</dbReference>
<feature type="domain" description="Helicase C-terminal" evidence="5">
    <location>
        <begin position="223"/>
        <end position="380"/>
    </location>
</feature>
<evidence type="ECO:0000256" key="1">
    <source>
        <dbReference type="ARBA" id="ARBA00012552"/>
    </source>
</evidence>
<protein>
    <recommendedName>
        <fullName evidence="1">RNA helicase</fullName>
        <ecNumber evidence="1">3.6.4.13</ecNumber>
    </recommendedName>
</protein>
<dbReference type="Pfam" id="PF00270">
    <property type="entry name" value="DEAD"/>
    <property type="match status" value="1"/>
</dbReference>
<dbReference type="GO" id="GO:0005524">
    <property type="term" value="F:ATP binding"/>
    <property type="evidence" value="ECO:0007669"/>
    <property type="project" value="UniProtKB-KW"/>
</dbReference>
<dbReference type="AlphaFoldDB" id="S3N7W1"/>
<dbReference type="HOGENOM" id="CLU_010335_0_0_6"/>
<keyword evidence="7" id="KW-1185">Reference proteome</keyword>